<evidence type="ECO:0000259" key="2">
    <source>
        <dbReference type="Pfam" id="PF08378"/>
    </source>
</evidence>
<reference evidence="3 4" key="1">
    <citation type="submission" date="2015-06" db="EMBL/GenBank/DDBJ databases">
        <title>Draft genome assembly of filamentous brackish cyanobacterium Limnoraphis robusta strain CS-951.</title>
        <authorList>
            <person name="Willis A."/>
            <person name="Parks M."/>
            <person name="Burford M.A."/>
        </authorList>
    </citation>
    <scope>NUCLEOTIDE SEQUENCE [LARGE SCALE GENOMIC DNA]</scope>
    <source>
        <strain evidence="3 4">CS-951</strain>
    </source>
</reference>
<feature type="transmembrane region" description="Helical" evidence="1">
    <location>
        <begin position="51"/>
        <end position="67"/>
    </location>
</feature>
<dbReference type="AlphaFoldDB" id="A0A0F5YBP5"/>
<accession>A0A0F5YBP5</accession>
<evidence type="ECO:0000256" key="1">
    <source>
        <dbReference type="SAM" id="Phobius"/>
    </source>
</evidence>
<feature type="domain" description="NERD" evidence="2">
    <location>
        <begin position="83"/>
        <end position="189"/>
    </location>
</feature>
<evidence type="ECO:0000313" key="3">
    <source>
        <dbReference type="EMBL" id="KKD36336.1"/>
    </source>
</evidence>
<sequence>MDNHSNHKQAGEFVHQMSVQRRHKAMRFYLIALGFVVAVLLIIVLFKPLSLGFLLGLVGGVSAYYFWKKGEYWMRRSDQALVGAKAEREVEVILQLLTGKNWKIEYNLRLKRGGDADVVLCSPQGNWYVIDVKSHKGIIIREKNYLKRVKGRQVYDFNEGNLLTKVRGQAAEVAKLKQAQWVTPILCFTQAKVKISKNYINGIYIVEKTDLIRILEKLG</sequence>
<dbReference type="InterPro" id="IPR011528">
    <property type="entry name" value="NERD"/>
</dbReference>
<comment type="caution">
    <text evidence="3">The sequence shown here is derived from an EMBL/GenBank/DDBJ whole genome shotgun (WGS) entry which is preliminary data.</text>
</comment>
<dbReference type="RefSeq" id="WP_046280415.1">
    <property type="nucleotide sequence ID" value="NZ_LATL02000349.1"/>
</dbReference>
<evidence type="ECO:0000313" key="4">
    <source>
        <dbReference type="Proteomes" id="UP000033607"/>
    </source>
</evidence>
<dbReference type="OrthoDB" id="489858at2"/>
<dbReference type="Pfam" id="PF08378">
    <property type="entry name" value="NERD"/>
    <property type="match status" value="1"/>
</dbReference>
<dbReference type="Proteomes" id="UP000033607">
    <property type="component" value="Unassembled WGS sequence"/>
</dbReference>
<keyword evidence="1" id="KW-1133">Transmembrane helix</keyword>
<keyword evidence="1" id="KW-0812">Transmembrane</keyword>
<proteinExistence type="predicted"/>
<feature type="transmembrane region" description="Helical" evidence="1">
    <location>
        <begin position="26"/>
        <end position="45"/>
    </location>
</feature>
<protein>
    <recommendedName>
        <fullName evidence="2">NERD domain-containing protein</fullName>
    </recommendedName>
</protein>
<keyword evidence="1" id="KW-0472">Membrane</keyword>
<organism evidence="3 4">
    <name type="scientific">Limnoraphis robusta CS-951</name>
    <dbReference type="NCBI Taxonomy" id="1637645"/>
    <lineage>
        <taxon>Bacteria</taxon>
        <taxon>Bacillati</taxon>
        <taxon>Cyanobacteriota</taxon>
        <taxon>Cyanophyceae</taxon>
        <taxon>Oscillatoriophycideae</taxon>
        <taxon>Oscillatoriales</taxon>
        <taxon>Sirenicapillariaceae</taxon>
        <taxon>Limnoraphis</taxon>
    </lineage>
</organism>
<gene>
    <name evidence="3" type="ORF">WN50_20350</name>
</gene>
<dbReference type="EMBL" id="LATL02000349">
    <property type="protein sequence ID" value="KKD36336.1"/>
    <property type="molecule type" value="Genomic_DNA"/>
</dbReference>
<name>A0A0F5YBP5_9CYAN</name>